<sequence length="401" mass="44251">MSFISRRLSEIKPSPTLMLAQKAEDLKTQGRDIINLTVGEPDFQTPSHICEGARVAMLSGQTKYTAVAGTLALRKAISEKFKNDNNLKYDPNQILVSNGGKQVIFNAMMATINPGDEVIIPAPFWVSYADIVALFEGKPVIVSTSPKNNFKLLSEDLDKVITPKTKWLFLNSPSNPTGSIYSREDLQKLAKVLLKHPHVHILTDDMYEYLIYDNLEFTTIASVEPQLYDRTLTVNGVSKAYSMTGWRIGYAGGPKDLIKAMMTVQSQSTTNPCSIAQAAALCALEGSREFLKNWLTEFTERRNLVVQLLAKIPELKLIPPQGAFYAFTDCHGVINKTTPTGSKIESDSDFAAYLLEDQGVALVPGSSFGLGPYIRISFATNQTVLKDACERIQQAVLKLSD</sequence>
<evidence type="ECO:0000256" key="4">
    <source>
        <dbReference type="ARBA" id="ARBA00022576"/>
    </source>
</evidence>
<dbReference type="RefSeq" id="WP_085783364.1">
    <property type="nucleotide sequence ID" value="NZ_CP008743.1"/>
</dbReference>
<comment type="subunit">
    <text evidence="3">Homodimer.</text>
</comment>
<reference evidence="10 11" key="1">
    <citation type="submission" date="2014-06" db="EMBL/GenBank/DDBJ databases">
        <title>The genome of the endonuclear symbiont Nucleicultrix amoebiphila.</title>
        <authorList>
            <person name="Schulz F."/>
            <person name="Horn M."/>
        </authorList>
    </citation>
    <scope>NUCLEOTIDE SEQUENCE [LARGE SCALE GENOMIC DNA]</scope>
    <source>
        <strain evidence="10 11">FS5</strain>
    </source>
</reference>
<dbReference type="InterPro" id="IPR004838">
    <property type="entry name" value="NHTrfase_class1_PyrdxlP-BS"/>
</dbReference>
<dbReference type="STRING" id="1414854.GQ61_00135"/>
<evidence type="ECO:0000256" key="2">
    <source>
        <dbReference type="ARBA" id="ARBA00007441"/>
    </source>
</evidence>
<comment type="catalytic activity">
    <reaction evidence="7">
        <text>L-aspartate + 2-oxoglutarate = oxaloacetate + L-glutamate</text>
        <dbReference type="Rhea" id="RHEA:21824"/>
        <dbReference type="ChEBI" id="CHEBI:16452"/>
        <dbReference type="ChEBI" id="CHEBI:16810"/>
        <dbReference type="ChEBI" id="CHEBI:29985"/>
        <dbReference type="ChEBI" id="CHEBI:29991"/>
        <dbReference type="EC" id="2.6.1.1"/>
    </reaction>
</comment>
<dbReference type="Gene3D" id="3.90.1150.10">
    <property type="entry name" value="Aspartate Aminotransferase, domain 1"/>
    <property type="match status" value="1"/>
</dbReference>
<accession>A0A1W6N2F1</accession>
<comment type="cofactor">
    <cofactor evidence="1 8">
        <name>pyridoxal 5'-phosphate</name>
        <dbReference type="ChEBI" id="CHEBI:597326"/>
    </cofactor>
</comment>
<dbReference type="FunFam" id="3.40.640.10:FF:000033">
    <property type="entry name" value="Aspartate aminotransferase"/>
    <property type="match status" value="1"/>
</dbReference>
<evidence type="ECO:0000256" key="1">
    <source>
        <dbReference type="ARBA" id="ARBA00001933"/>
    </source>
</evidence>
<dbReference type="InterPro" id="IPR004839">
    <property type="entry name" value="Aminotransferase_I/II_large"/>
</dbReference>
<dbReference type="GO" id="GO:0004069">
    <property type="term" value="F:L-aspartate:2-oxoglutarate aminotransferase activity"/>
    <property type="evidence" value="ECO:0007669"/>
    <property type="project" value="UniProtKB-EC"/>
</dbReference>
<dbReference type="InterPro" id="IPR015422">
    <property type="entry name" value="PyrdxlP-dep_Trfase_small"/>
</dbReference>
<evidence type="ECO:0000256" key="8">
    <source>
        <dbReference type="RuleBase" id="RU000481"/>
    </source>
</evidence>
<dbReference type="SUPFAM" id="SSF53383">
    <property type="entry name" value="PLP-dependent transferases"/>
    <property type="match status" value="1"/>
</dbReference>
<dbReference type="Gene3D" id="3.40.640.10">
    <property type="entry name" value="Type I PLP-dependent aspartate aminotransferase-like (Major domain)"/>
    <property type="match status" value="1"/>
</dbReference>
<dbReference type="EMBL" id="CP008743">
    <property type="protein sequence ID" value="ARN84022.1"/>
    <property type="molecule type" value="Genomic_DNA"/>
</dbReference>
<dbReference type="AlphaFoldDB" id="A0A1W6N2F1"/>
<evidence type="ECO:0000256" key="5">
    <source>
        <dbReference type="ARBA" id="ARBA00022679"/>
    </source>
</evidence>
<comment type="similarity">
    <text evidence="2 8">Belongs to the class-I pyridoxal-phosphate-dependent aminotransferase family.</text>
</comment>
<dbReference type="CDD" id="cd00609">
    <property type="entry name" value="AAT_like"/>
    <property type="match status" value="1"/>
</dbReference>
<name>A0A1W6N2F1_9PROT</name>
<keyword evidence="4 8" id="KW-0032">Aminotransferase</keyword>
<dbReference type="GO" id="GO:0006520">
    <property type="term" value="P:amino acid metabolic process"/>
    <property type="evidence" value="ECO:0007669"/>
    <property type="project" value="InterPro"/>
</dbReference>
<keyword evidence="11" id="KW-1185">Reference proteome</keyword>
<evidence type="ECO:0000256" key="6">
    <source>
        <dbReference type="ARBA" id="ARBA00022898"/>
    </source>
</evidence>
<evidence type="ECO:0000256" key="3">
    <source>
        <dbReference type="ARBA" id="ARBA00011738"/>
    </source>
</evidence>
<dbReference type="InterPro" id="IPR015424">
    <property type="entry name" value="PyrdxlP-dep_Trfase"/>
</dbReference>
<protein>
    <recommendedName>
        <fullName evidence="8">Aminotransferase</fullName>
        <ecNumber evidence="8">2.6.1.-</ecNumber>
    </recommendedName>
</protein>
<evidence type="ECO:0000256" key="7">
    <source>
        <dbReference type="ARBA" id="ARBA00049185"/>
    </source>
</evidence>
<dbReference type="InterPro" id="IPR050596">
    <property type="entry name" value="AspAT/PAT-like"/>
</dbReference>
<evidence type="ECO:0000313" key="10">
    <source>
        <dbReference type="EMBL" id="ARN84022.1"/>
    </source>
</evidence>
<keyword evidence="6" id="KW-0663">Pyridoxal phosphate</keyword>
<dbReference type="EC" id="2.6.1.-" evidence="8"/>
<dbReference type="PANTHER" id="PTHR46383:SF1">
    <property type="entry name" value="ASPARTATE AMINOTRANSFERASE"/>
    <property type="match status" value="1"/>
</dbReference>
<dbReference type="Proteomes" id="UP000237351">
    <property type="component" value="Chromosome"/>
</dbReference>
<evidence type="ECO:0000259" key="9">
    <source>
        <dbReference type="Pfam" id="PF00155"/>
    </source>
</evidence>
<dbReference type="PANTHER" id="PTHR46383">
    <property type="entry name" value="ASPARTATE AMINOTRANSFERASE"/>
    <property type="match status" value="1"/>
</dbReference>
<organism evidence="10 11">
    <name type="scientific">Candidatus Nucleicultrix amoebiphila FS5</name>
    <dbReference type="NCBI Taxonomy" id="1414854"/>
    <lineage>
        <taxon>Bacteria</taxon>
        <taxon>Pseudomonadati</taxon>
        <taxon>Pseudomonadota</taxon>
        <taxon>Alphaproteobacteria</taxon>
        <taxon>Holosporales</taxon>
        <taxon>Candidatus Nucleicultricaceae</taxon>
        <taxon>Candidatus Nucleicultrix</taxon>
    </lineage>
</organism>
<keyword evidence="5 8" id="KW-0808">Transferase</keyword>
<evidence type="ECO:0000313" key="11">
    <source>
        <dbReference type="Proteomes" id="UP000237351"/>
    </source>
</evidence>
<dbReference type="Pfam" id="PF00155">
    <property type="entry name" value="Aminotran_1_2"/>
    <property type="match status" value="1"/>
</dbReference>
<gene>
    <name evidence="10" type="ORF">GQ61_00135</name>
</gene>
<proteinExistence type="inferred from homology"/>
<dbReference type="GO" id="GO:0030170">
    <property type="term" value="F:pyridoxal phosphate binding"/>
    <property type="evidence" value="ECO:0007669"/>
    <property type="project" value="InterPro"/>
</dbReference>
<dbReference type="PROSITE" id="PS00105">
    <property type="entry name" value="AA_TRANSFER_CLASS_1"/>
    <property type="match status" value="1"/>
</dbReference>
<feature type="domain" description="Aminotransferase class I/classII large" evidence="9">
    <location>
        <begin position="32"/>
        <end position="392"/>
    </location>
</feature>
<dbReference type="KEGG" id="naf:GQ61_00135"/>
<dbReference type="InterPro" id="IPR015421">
    <property type="entry name" value="PyrdxlP-dep_Trfase_major"/>
</dbReference>
<dbReference type="OrthoDB" id="9763453at2"/>